<evidence type="ECO:0000256" key="12">
    <source>
        <dbReference type="ARBA" id="ARBA00024631"/>
    </source>
</evidence>
<comment type="subcellular location">
    <subcellularLocation>
        <location evidence="1">Endoplasmic reticulum membrane</location>
        <topology evidence="1">Peripheral membrane protein</topology>
    </subcellularLocation>
    <subcellularLocation>
        <location evidence="2">Preautophagosomal structure membrane</location>
        <topology evidence="2">Peripheral membrane protein</topology>
    </subcellularLocation>
</comment>
<comment type="catalytic activity">
    <reaction evidence="12">
        <text>a 1,2-diacyl-sn-glycero-3-phosphocholine(in) = a 1,2-diacyl-sn-glycero-3-phosphocholine(out)</text>
        <dbReference type="Rhea" id="RHEA:38571"/>
        <dbReference type="ChEBI" id="CHEBI:57643"/>
    </reaction>
</comment>
<feature type="compositionally biased region" description="Low complexity" evidence="13">
    <location>
        <begin position="667"/>
        <end position="676"/>
    </location>
</feature>
<dbReference type="GO" id="GO:0034727">
    <property type="term" value="P:piecemeal microautophagy of the nucleus"/>
    <property type="evidence" value="ECO:0007669"/>
    <property type="project" value="TreeGrafter"/>
</dbReference>
<accession>A0A077R575</accession>
<dbReference type="GO" id="GO:0032266">
    <property type="term" value="F:phosphatidylinositol-3-phosphate binding"/>
    <property type="evidence" value="ECO:0007669"/>
    <property type="project" value="TreeGrafter"/>
</dbReference>
<dbReference type="InterPro" id="IPR026849">
    <property type="entry name" value="ATG2"/>
</dbReference>
<evidence type="ECO:0000256" key="2">
    <source>
        <dbReference type="ARBA" id="ARBA00004623"/>
    </source>
</evidence>
<feature type="compositionally biased region" description="Polar residues" evidence="13">
    <location>
        <begin position="1326"/>
        <end position="1352"/>
    </location>
</feature>
<keyword evidence="6" id="KW-0256">Endoplasmic reticulum</keyword>
<feature type="region of interest" description="Disordered" evidence="13">
    <location>
        <begin position="612"/>
        <end position="650"/>
    </location>
</feature>
<feature type="region of interest" description="Disordered" evidence="13">
    <location>
        <begin position="227"/>
        <end position="255"/>
    </location>
</feature>
<dbReference type="GO" id="GO:0005789">
    <property type="term" value="C:endoplasmic reticulum membrane"/>
    <property type="evidence" value="ECO:0007669"/>
    <property type="project" value="UniProtKB-SubCell"/>
</dbReference>
<dbReference type="InterPro" id="IPR018247">
    <property type="entry name" value="EF_Hand_1_Ca_BS"/>
</dbReference>
<dbReference type="PROSITE" id="PS00018">
    <property type="entry name" value="EF_HAND_1"/>
    <property type="match status" value="1"/>
</dbReference>
<evidence type="ECO:0000256" key="13">
    <source>
        <dbReference type="SAM" id="MobiDB-lite"/>
    </source>
</evidence>
<dbReference type="GO" id="GO:0061709">
    <property type="term" value="P:reticulophagy"/>
    <property type="evidence" value="ECO:0007669"/>
    <property type="project" value="TreeGrafter"/>
</dbReference>
<dbReference type="PANTHER" id="PTHR13190">
    <property type="entry name" value="AUTOPHAGY-RELATED 2, ISOFORM A"/>
    <property type="match status" value="1"/>
</dbReference>
<feature type="compositionally biased region" description="Low complexity" evidence="13">
    <location>
        <begin position="638"/>
        <end position="650"/>
    </location>
</feature>
<organism evidence="14">
    <name type="scientific">Melanopsichium pennsylvanicum 4</name>
    <dbReference type="NCBI Taxonomy" id="1398559"/>
    <lineage>
        <taxon>Eukaryota</taxon>
        <taxon>Fungi</taxon>
        <taxon>Dikarya</taxon>
        <taxon>Basidiomycota</taxon>
        <taxon>Ustilaginomycotina</taxon>
        <taxon>Ustilaginomycetes</taxon>
        <taxon>Ustilaginales</taxon>
        <taxon>Ustilaginaceae</taxon>
        <taxon>Melanopsichium</taxon>
    </lineage>
</organism>
<keyword evidence="5" id="KW-0813">Transport</keyword>
<feature type="region of interest" description="Disordered" evidence="13">
    <location>
        <begin position="662"/>
        <end position="682"/>
    </location>
</feature>
<evidence type="ECO:0000256" key="10">
    <source>
        <dbReference type="ARBA" id="ARBA00024479"/>
    </source>
</evidence>
<dbReference type="EMBL" id="HG529528">
    <property type="protein sequence ID" value="CDI52104.1"/>
    <property type="molecule type" value="Genomic_DNA"/>
</dbReference>
<feature type="region of interest" description="Disordered" evidence="13">
    <location>
        <begin position="158"/>
        <end position="178"/>
    </location>
</feature>
<dbReference type="GO" id="GO:0034045">
    <property type="term" value="C:phagophore assembly site membrane"/>
    <property type="evidence" value="ECO:0007669"/>
    <property type="project" value="UniProtKB-SubCell"/>
</dbReference>
<comment type="catalytic activity">
    <reaction evidence="10">
        <text>a 1,2-diacyl-sn-glycero-3-phospho-L-serine(in) = a 1,2-diacyl-sn-glycero-3-phospho-L-serine(out)</text>
        <dbReference type="Rhea" id="RHEA:38663"/>
        <dbReference type="ChEBI" id="CHEBI:57262"/>
    </reaction>
</comment>
<dbReference type="GO" id="GO:0061723">
    <property type="term" value="P:glycophagy"/>
    <property type="evidence" value="ECO:0007669"/>
    <property type="project" value="TreeGrafter"/>
</dbReference>
<evidence type="ECO:0000256" key="11">
    <source>
        <dbReference type="ARBA" id="ARBA00024615"/>
    </source>
</evidence>
<keyword evidence="7" id="KW-0072">Autophagy</keyword>
<comment type="similarity">
    <text evidence="3">Belongs to the ATG2 family.</text>
</comment>
<dbReference type="Pfam" id="PF13329">
    <property type="entry name" value="ATG2_CAD"/>
    <property type="match status" value="1"/>
</dbReference>
<dbReference type="GO" id="GO:0000422">
    <property type="term" value="P:autophagy of mitochondrion"/>
    <property type="evidence" value="ECO:0007669"/>
    <property type="project" value="TreeGrafter"/>
</dbReference>
<feature type="compositionally biased region" description="Polar residues" evidence="13">
    <location>
        <begin position="160"/>
        <end position="169"/>
    </location>
</feature>
<evidence type="ECO:0000256" key="7">
    <source>
        <dbReference type="ARBA" id="ARBA00023006"/>
    </source>
</evidence>
<reference evidence="14" key="1">
    <citation type="journal article" date="2014" name="Genome Biol. Evol.">
        <title>Gene Loss Rather Than Gene Gain Is Associated with a Host Jump from Monocots to Dicots in the Smut Fungus Melanopsichium pennsylvanicum.</title>
        <authorList>
            <person name="Sharma R."/>
            <person name="Mishra B."/>
            <person name="Runge F."/>
            <person name="Thines M."/>
        </authorList>
    </citation>
    <scope>NUCLEOTIDE SEQUENCE</scope>
    <source>
        <strain evidence="14">4</strain>
    </source>
</reference>
<feature type="compositionally biased region" description="Polar residues" evidence="13">
    <location>
        <begin position="227"/>
        <end position="254"/>
    </location>
</feature>
<dbReference type="GO" id="GO:0000045">
    <property type="term" value="P:autophagosome assembly"/>
    <property type="evidence" value="ECO:0007669"/>
    <property type="project" value="TreeGrafter"/>
</dbReference>
<keyword evidence="8" id="KW-0445">Lipid transport</keyword>
<dbReference type="GO" id="GO:0061908">
    <property type="term" value="C:phagophore"/>
    <property type="evidence" value="ECO:0007669"/>
    <property type="project" value="TreeGrafter"/>
</dbReference>
<sequence length="2102" mass="228457">MASYFLPSFLSGWDLSAVSAFSLSATLQKRILSYLLKRTLGHLVQGGQLDIAQIDAGIGSGRVQVNNVQLDADAINHRLPSLPFIFVSGQIGSILIQLPVPNFWSGQLSITISDISVHVAPSHKDASSTFDPAQDLAASFASAASEIFIQDDEAKDLEQSIHQSLSPQDLQERQQQSEDDKASLIAKYVEALLTRLKVAIDNVQLHLHSDSIDLSIQLSKANIHSTNTRTEQQVQHSDAEASQTGVTPKTSNPQRRFFSETVRTLEFQGLELWLQDKRKQSEPDDSYSSSSSDYSFEGETSVRQERVQNMAQSTASLQESSASLYESAIGGSAFEEALQLPLDTAHNHLDKSPDNVLSASAKHLLFSLGQEPVLLTLKTIKERHELPASGSASRRTVQRLVGFSTSVDLQIGNAGAVLFIDHASLLMKLARMFSDNKVAAKPSSSANQAKSSQSPIVLGSSVERKLELSCNVSSFNLIIAYDDSVLDERVQSSLDAFWARPSRSHPDVGHVRLRCDKLSAMFHDEASRSKTNPSQPKVKLTMHDLGLFEHLPAALCEHCLLEASRTLPIFVLDHNLVHSRISNTQAAKHHRHDYASSTIDVFDWRYAVPHSATDQHSSGFTDDPPGSARAPRFKTTDARAASSSSSPSPYYRAAYGDRGWKLKSSTRHSTSSQGSGPEENSAGIVVSVYTPSRQKDQGRISASVAPIHFFIDVSLVTRLMPALRRFAAAQLAALRESECSGHEQSESTATLATSFATIHGSACALRDDLGTTPAFYQKSAYCFDISISLVRLDIRTPQVSYDVAALVGRDLNSARKSGLERRSGMLVLQVQALIVRSGLSETPTSSSGARFEHFSADGMQRSNNDSVITAQVSVESISAYLALPSESRALILALIEAVYEDQSRPGPFSSSPAHLLPRIQFSSCAQVSQERHDEPSRSNTPSKDRCSIFIPSIKAELGKSQLDSLQYMADDLTQSANLWTSDDLDESGTLDAEDLQILGSRFFGSRAGMSMMSASTDSTATARAIAKNSSLSVAITEASIRLWLPDLCKDGGSPRDDVSALSKSLLLVLSDFELLFDSDKAKNTTRIELRVPQIQLSVEARSSANNTSSFLLAFRTLERSLDDRSRNGMLLLVLEAYAEAGTSYREQNVDLMLCSVTLSPSFDDELIPRVKRLFKAPAGVFENVEPNEVTRISFKAKDCSIYVAPPSTSNRGVMAIGEASVKTKLTSHAPKTAVKLAFGNLDLFAIEAEAQGVSDKCPSIKSASEYWASRGFARLVHVPESKGSINLNTLTRPEVDVKITKLRVKLQATADSLDVVTGLVGAISSAQPQTSKTAGPNSTTLASDNSRASAKHQNGHDTHGSETSTRPLSATDGHLDRMAALMSGIEENAYQLALPLPVGTDLVDDDVPSDAAFLGAKGRYHPEIVETTLDSEEFFGGESVASLSLLAPRTDTVIFADEDVTVRLVDPKGICPVPNYFTDPDMRPHVESAFGPAASSVRVKVSNFDLSLRLHSGYDWASTRKAVQREAKLVRKRLQKIKQLLSEGQTPDDSVEAATSHLLDSVHISLPGIPAEMDPEDMMQAVADELGEHSDAASNADSDASASWQTLPTARRNSLLSRHVHSTSSTMSEARHTKLQRSARSMIDFNFRGLEVEFEKADPSQPSHVVSRLAVNVRRFEIIDNIKTSTWRTFLTEMQDRHASLRQDLESRMIKVEILNVRPEEGALDDASVAEVPEVRMRAKISPLRLHVDQDALDFLKKFFMFKPPGQKAPSPAPESTGPVLPFVQFAEVLPIKIKLDYKPKRVDYNLLRQGRTIELMNFFHFEGSEMVLRHITLRGINGWARLFDTLNDIWTPDVKANQLADFLSGLGPVRSLVNVGAGLADLVLLPIEQYHKDGRVLRGMQKGATSFAKSTALEAVKLGARLATGTQVILEQAERILGGEMPAAVTARAVGPDNSADSYASLSESIMVSSRSSEIRASWTQGRDDSLVSRYAQQPENMRDALSQAYSGLTDGLTSAAQTILAIPMEVYEPGVGSGDGSGGGAVGAGRPVVKAVPIAVLRGARGATQAIAKAMQGVQVSLGDLENVREGKYKQPSNNSGPRR</sequence>
<feature type="compositionally biased region" description="Low complexity" evidence="13">
    <location>
        <begin position="286"/>
        <end position="295"/>
    </location>
</feature>
<evidence type="ECO:0000256" key="6">
    <source>
        <dbReference type="ARBA" id="ARBA00022824"/>
    </source>
</evidence>
<dbReference type="GO" id="GO:0043495">
    <property type="term" value="F:protein-membrane adaptor activity"/>
    <property type="evidence" value="ECO:0007669"/>
    <property type="project" value="TreeGrafter"/>
</dbReference>
<evidence type="ECO:0000256" key="9">
    <source>
        <dbReference type="ARBA" id="ARBA00023136"/>
    </source>
</evidence>
<evidence type="ECO:0000256" key="4">
    <source>
        <dbReference type="ARBA" id="ARBA00018070"/>
    </source>
</evidence>
<protein>
    <recommendedName>
        <fullName evidence="4">Autophagy-related protein 2</fullName>
    </recommendedName>
</protein>
<evidence type="ECO:0000256" key="1">
    <source>
        <dbReference type="ARBA" id="ARBA00004406"/>
    </source>
</evidence>
<evidence type="ECO:0000256" key="8">
    <source>
        <dbReference type="ARBA" id="ARBA00023055"/>
    </source>
</evidence>
<evidence type="ECO:0000256" key="3">
    <source>
        <dbReference type="ARBA" id="ARBA00009714"/>
    </source>
</evidence>
<evidence type="ECO:0000313" key="14">
    <source>
        <dbReference type="EMBL" id="CDI52104.1"/>
    </source>
</evidence>
<dbReference type="GO" id="GO:0006869">
    <property type="term" value="P:lipid transport"/>
    <property type="evidence" value="ECO:0007669"/>
    <property type="project" value="UniProtKB-KW"/>
</dbReference>
<name>A0A077R575_9BASI</name>
<feature type="region of interest" description="Disordered" evidence="13">
    <location>
        <begin position="1326"/>
        <end position="1370"/>
    </location>
</feature>
<dbReference type="PANTHER" id="PTHR13190:SF1">
    <property type="entry name" value="AUTOPHAGY-RELATED 2, ISOFORM A"/>
    <property type="match status" value="1"/>
</dbReference>
<proteinExistence type="inferred from homology"/>
<keyword evidence="9" id="KW-0472">Membrane</keyword>
<evidence type="ECO:0000256" key="5">
    <source>
        <dbReference type="ARBA" id="ARBA00022448"/>
    </source>
</evidence>
<comment type="catalytic activity">
    <reaction evidence="11">
        <text>a 1,2-diacyl-sn-glycero-3-phosphoethanolamine(in) = a 1,2-diacyl-sn-glycero-3-phosphoethanolamine(out)</text>
        <dbReference type="Rhea" id="RHEA:38895"/>
        <dbReference type="ChEBI" id="CHEBI:64612"/>
    </reaction>
</comment>
<feature type="region of interest" description="Disordered" evidence="13">
    <location>
        <begin position="278"/>
        <end position="303"/>
    </location>
</feature>